<dbReference type="PANTHER" id="PTHR23036:SF151">
    <property type="entry name" value="FIBRONECTIN TYPE-III DOMAIN-CONTAINING PROTEIN"/>
    <property type="match status" value="1"/>
</dbReference>
<name>A0A6P8HDJ6_ACTTE</name>
<dbReference type="GO" id="GO:0043235">
    <property type="term" value="C:receptor complex"/>
    <property type="evidence" value="ECO:0007669"/>
    <property type="project" value="TreeGrafter"/>
</dbReference>
<keyword evidence="5" id="KW-0325">Glycoprotein</keyword>
<dbReference type="GO" id="GO:0009897">
    <property type="term" value="C:external side of plasma membrane"/>
    <property type="evidence" value="ECO:0007669"/>
    <property type="project" value="TreeGrafter"/>
</dbReference>
<evidence type="ECO:0000256" key="4">
    <source>
        <dbReference type="ARBA" id="ARBA00023170"/>
    </source>
</evidence>
<dbReference type="OrthoDB" id="5979464at2759"/>
<dbReference type="InterPro" id="IPR036116">
    <property type="entry name" value="FN3_sf"/>
</dbReference>
<dbReference type="Pfam" id="PF00041">
    <property type="entry name" value="fn3"/>
    <property type="match status" value="1"/>
</dbReference>
<evidence type="ECO:0000256" key="2">
    <source>
        <dbReference type="ARBA" id="ARBA00022737"/>
    </source>
</evidence>
<evidence type="ECO:0000313" key="9">
    <source>
        <dbReference type="RefSeq" id="XP_031553133.1"/>
    </source>
</evidence>
<evidence type="ECO:0000256" key="3">
    <source>
        <dbReference type="ARBA" id="ARBA00023157"/>
    </source>
</evidence>
<dbReference type="FunFam" id="2.60.40.10:FF:000028">
    <property type="entry name" value="Neuronal cell adhesion molecule"/>
    <property type="match status" value="1"/>
</dbReference>
<organism evidence="8 9">
    <name type="scientific">Actinia tenebrosa</name>
    <name type="common">Australian red waratah sea anemone</name>
    <dbReference type="NCBI Taxonomy" id="6105"/>
    <lineage>
        <taxon>Eukaryota</taxon>
        <taxon>Metazoa</taxon>
        <taxon>Cnidaria</taxon>
        <taxon>Anthozoa</taxon>
        <taxon>Hexacorallia</taxon>
        <taxon>Actiniaria</taxon>
        <taxon>Actiniidae</taxon>
        <taxon>Actinia</taxon>
    </lineage>
</organism>
<feature type="transmembrane region" description="Helical" evidence="6">
    <location>
        <begin position="330"/>
        <end position="351"/>
    </location>
</feature>
<feature type="domain" description="Fibronectin type-III" evidence="7">
    <location>
        <begin position="1"/>
        <end position="57"/>
    </location>
</feature>
<keyword evidence="2" id="KW-0677">Repeat</keyword>
<evidence type="ECO:0000256" key="6">
    <source>
        <dbReference type="SAM" id="Phobius"/>
    </source>
</evidence>
<dbReference type="InterPro" id="IPR003961">
    <property type="entry name" value="FN3_dom"/>
</dbReference>
<dbReference type="InterPro" id="IPR013099">
    <property type="entry name" value="K_chnl_dom"/>
</dbReference>
<dbReference type="GO" id="GO:0004896">
    <property type="term" value="F:cytokine receptor activity"/>
    <property type="evidence" value="ECO:0007669"/>
    <property type="project" value="TreeGrafter"/>
</dbReference>
<keyword evidence="6" id="KW-0472">Membrane</keyword>
<keyword evidence="3" id="KW-1015">Disulfide bond</keyword>
<proteinExistence type="predicted"/>
<protein>
    <submittedName>
        <fullName evidence="9">Uncharacterized protein LOC116290266</fullName>
    </submittedName>
</protein>
<evidence type="ECO:0000256" key="1">
    <source>
        <dbReference type="ARBA" id="ARBA00022729"/>
    </source>
</evidence>
<dbReference type="SUPFAM" id="SSF49265">
    <property type="entry name" value="Fibronectin type III"/>
    <property type="match status" value="1"/>
</dbReference>
<dbReference type="Pfam" id="PF07885">
    <property type="entry name" value="Ion_trans_2"/>
    <property type="match status" value="1"/>
</dbReference>
<dbReference type="CDD" id="cd00063">
    <property type="entry name" value="FN3"/>
    <property type="match status" value="1"/>
</dbReference>
<sequence>MEEDTRTALLRTASSWTDWMMVDNLKKFTWYLIQVVGFSDQGSSVSSEVIRVLTLEDVPSAPPSAAIVHDMRDTSTIDIRWSTVPPEHRNGIILGYKLTCRENAEQDEDDSNSLVFSKTYILSASTTKFTLHNLNSSTSYLFELLAYTSKGDGVEIKLTGATCNCEREVYTNWYEYPPYVSKDDTGIPGGIFGPLIKDMILTACGECPNGHGRSVLSFSDNGKGDPANKHSQYDVINDIDDVTDVSFPVRGYVGDTKFMKYYTYVSLLESPGTAFLTVRKDEATSRNDALYSTLSDCWPVIILAFSMALLAGILIWFLECSSNPEQFPPLFYQGAWEGLWFCYISMTTVGYGDRAPVTVLARILTFVWILTGLLIISICMGLIAYSLTVVVASLEKQVILYGTKVSAVENSTEYRIGLLKNAKMHAYPSLTSSYQALGNGEVDGVLVDACVAGSLQDITSVNTYVNRIIDSGSYTYGVVLSGKVVRLQKACSQYIQSNRAIISHWIKKNIKPLQSSPAVVSNTSEPSAHVVNQHKSSISAWDVIIVLLVVLGVCTFFGLVWEAYLRLKIQKEDKIKQDMERRRACLHQVVKEFYDNCNTTWSKLRRKHVKELETFCNLNKGKGSISKS</sequence>
<feature type="transmembrane region" description="Helical" evidence="6">
    <location>
        <begin position="540"/>
        <end position="561"/>
    </location>
</feature>
<dbReference type="KEGG" id="aten:116290266"/>
<dbReference type="SUPFAM" id="SSF81324">
    <property type="entry name" value="Voltage-gated potassium channels"/>
    <property type="match status" value="1"/>
</dbReference>
<dbReference type="PROSITE" id="PS50853">
    <property type="entry name" value="FN3"/>
    <property type="match status" value="2"/>
</dbReference>
<dbReference type="Gene3D" id="2.60.40.10">
    <property type="entry name" value="Immunoglobulins"/>
    <property type="match status" value="2"/>
</dbReference>
<dbReference type="GO" id="GO:0019955">
    <property type="term" value="F:cytokine binding"/>
    <property type="evidence" value="ECO:0007669"/>
    <property type="project" value="TreeGrafter"/>
</dbReference>
<dbReference type="PANTHER" id="PTHR23036">
    <property type="entry name" value="CYTOKINE RECEPTOR"/>
    <property type="match status" value="1"/>
</dbReference>
<reference evidence="9" key="1">
    <citation type="submission" date="2025-08" db="UniProtKB">
        <authorList>
            <consortium name="RefSeq"/>
        </authorList>
    </citation>
    <scope>IDENTIFICATION</scope>
    <source>
        <tissue evidence="9">Tentacle</tissue>
    </source>
</reference>
<keyword evidence="6" id="KW-1133">Transmembrane helix</keyword>
<dbReference type="SMART" id="SM00060">
    <property type="entry name" value="FN3"/>
    <property type="match status" value="1"/>
</dbReference>
<evidence type="ECO:0000313" key="8">
    <source>
        <dbReference type="Proteomes" id="UP000515163"/>
    </source>
</evidence>
<evidence type="ECO:0000256" key="5">
    <source>
        <dbReference type="ARBA" id="ARBA00023180"/>
    </source>
</evidence>
<feature type="domain" description="Fibronectin type-III" evidence="7">
    <location>
        <begin position="62"/>
        <end position="168"/>
    </location>
</feature>
<dbReference type="GeneID" id="116290266"/>
<dbReference type="Proteomes" id="UP000515163">
    <property type="component" value="Unplaced"/>
</dbReference>
<accession>A0A6P8HDJ6</accession>
<keyword evidence="8" id="KW-1185">Reference proteome</keyword>
<feature type="transmembrane region" description="Helical" evidence="6">
    <location>
        <begin position="297"/>
        <end position="318"/>
    </location>
</feature>
<dbReference type="RefSeq" id="XP_031553133.1">
    <property type="nucleotide sequence ID" value="XM_031697273.1"/>
</dbReference>
<dbReference type="Gene3D" id="1.10.287.70">
    <property type="match status" value="1"/>
</dbReference>
<evidence type="ECO:0000259" key="7">
    <source>
        <dbReference type="PROSITE" id="PS50853"/>
    </source>
</evidence>
<gene>
    <name evidence="9" type="primary">LOC116290266</name>
</gene>
<keyword evidence="1" id="KW-0732">Signal</keyword>
<dbReference type="AlphaFoldDB" id="A0A6P8HDJ6"/>
<dbReference type="InterPro" id="IPR013783">
    <property type="entry name" value="Ig-like_fold"/>
</dbReference>
<dbReference type="InParanoid" id="A0A6P8HDJ6"/>
<keyword evidence="6" id="KW-0812">Transmembrane</keyword>
<feature type="transmembrane region" description="Helical" evidence="6">
    <location>
        <begin position="363"/>
        <end position="387"/>
    </location>
</feature>
<keyword evidence="4" id="KW-0675">Receptor</keyword>
<dbReference type="InterPro" id="IPR050379">
    <property type="entry name" value="Type-I_Cytokine_Rcpt"/>
</dbReference>